<protein>
    <recommendedName>
        <fullName evidence="4">Signal transduction histidine kinase</fullName>
    </recommendedName>
</protein>
<feature type="transmembrane region" description="Helical" evidence="1">
    <location>
        <begin position="158"/>
        <end position="181"/>
    </location>
</feature>
<dbReference type="EMBL" id="JACIFP010000001">
    <property type="protein sequence ID" value="MBB4135302.1"/>
    <property type="molecule type" value="Genomic_DNA"/>
</dbReference>
<dbReference type="Proteomes" id="UP000551501">
    <property type="component" value="Unassembled WGS sequence"/>
</dbReference>
<organism evidence="2 3">
    <name type="scientific">Gordonia humi</name>
    <dbReference type="NCBI Taxonomy" id="686429"/>
    <lineage>
        <taxon>Bacteria</taxon>
        <taxon>Bacillati</taxon>
        <taxon>Actinomycetota</taxon>
        <taxon>Actinomycetes</taxon>
        <taxon>Mycobacteriales</taxon>
        <taxon>Gordoniaceae</taxon>
        <taxon>Gordonia</taxon>
    </lineage>
</organism>
<dbReference type="RefSeq" id="WP_183370361.1">
    <property type="nucleotide sequence ID" value="NZ_BAABHL010000127.1"/>
</dbReference>
<feature type="transmembrane region" description="Helical" evidence="1">
    <location>
        <begin position="134"/>
        <end position="152"/>
    </location>
</feature>
<evidence type="ECO:0008006" key="4">
    <source>
        <dbReference type="Google" id="ProtNLM"/>
    </source>
</evidence>
<keyword evidence="1" id="KW-0812">Transmembrane</keyword>
<keyword evidence="1" id="KW-0472">Membrane</keyword>
<dbReference type="AlphaFoldDB" id="A0A840EUD4"/>
<name>A0A840EUD4_9ACTN</name>
<feature type="transmembrane region" description="Helical" evidence="1">
    <location>
        <begin position="84"/>
        <end position="103"/>
    </location>
</feature>
<comment type="caution">
    <text evidence="2">The sequence shown here is derived from an EMBL/GenBank/DDBJ whole genome shotgun (WGS) entry which is preliminary data.</text>
</comment>
<feature type="transmembrane region" description="Helical" evidence="1">
    <location>
        <begin position="31"/>
        <end position="49"/>
    </location>
</feature>
<proteinExistence type="predicted"/>
<reference evidence="2 3" key="1">
    <citation type="submission" date="2020-08" db="EMBL/GenBank/DDBJ databases">
        <title>Sequencing the genomes of 1000 actinobacteria strains.</title>
        <authorList>
            <person name="Klenk H.-P."/>
        </authorList>
    </citation>
    <scope>NUCLEOTIDE SEQUENCE [LARGE SCALE GENOMIC DNA]</scope>
    <source>
        <strain evidence="2 3">DSM 45298</strain>
    </source>
</reference>
<gene>
    <name evidence="2" type="ORF">BKA16_001854</name>
</gene>
<evidence type="ECO:0000256" key="1">
    <source>
        <dbReference type="SAM" id="Phobius"/>
    </source>
</evidence>
<feature type="transmembrane region" description="Helical" evidence="1">
    <location>
        <begin position="55"/>
        <end position="72"/>
    </location>
</feature>
<accession>A0A840EUD4</accession>
<evidence type="ECO:0000313" key="3">
    <source>
        <dbReference type="Proteomes" id="UP000551501"/>
    </source>
</evidence>
<keyword evidence="1" id="KW-1133">Transmembrane helix</keyword>
<keyword evidence="3" id="KW-1185">Reference proteome</keyword>
<sequence>MTAAQTGPLRRLRTPEREDASAVVGLQDGRVQIAAAVVLAGFVLLGLTGEGVDSPWLYTAAFGLLVVAWALPLRAPGTPMDGRAAAAVLVSQSVAVIGVVAAVEPVVRGPLMPCAGATAIVGALLCLRGRVGTAWIAFVVLTAILVIAGVVRAQPLDYVQIIVPGNLGIVVLLSVFASVVAPRADQIFALRRQARRAAAEVAARTVRDQQLARLDNRVRPLLQRIADGQVLTERELNQCRLVEAQLRDRIRAPGLDLPHLFDCAWAARSRGVRVVLLDDGPTTSVAVDDRRARILAEASSAAVTVLRDAASGALVTVRLLPAGRDAVATISVAVDGSVSLQEFS</sequence>
<evidence type="ECO:0000313" key="2">
    <source>
        <dbReference type="EMBL" id="MBB4135302.1"/>
    </source>
</evidence>